<evidence type="ECO:0000313" key="1">
    <source>
        <dbReference type="EMBL" id="GAA5528326.1"/>
    </source>
</evidence>
<evidence type="ECO:0000313" key="2">
    <source>
        <dbReference type="Proteomes" id="UP001428290"/>
    </source>
</evidence>
<accession>A0ABP9X1Z3</accession>
<organism evidence="1 2">
    <name type="scientific">Herpetosiphon gulosus</name>
    <dbReference type="NCBI Taxonomy" id="1973496"/>
    <lineage>
        <taxon>Bacteria</taxon>
        <taxon>Bacillati</taxon>
        <taxon>Chloroflexota</taxon>
        <taxon>Chloroflexia</taxon>
        <taxon>Herpetosiphonales</taxon>
        <taxon>Herpetosiphonaceae</taxon>
        <taxon>Herpetosiphon</taxon>
    </lineage>
</organism>
<name>A0ABP9X1Z3_9CHLR</name>
<proteinExistence type="predicted"/>
<gene>
    <name evidence="1" type="ORF">Hgul01_02124</name>
</gene>
<sequence length="103" mass="11415">MFASHEREQPTNTSAWIPDTLTLDTAQVQLVFPLDAGRPLQVEVMLAVRGRAAMLLGHYHFWTTLDGTYVDDYYTLGSQAGVPPVADPHLRRFQSISVSILGS</sequence>
<protein>
    <submittedName>
        <fullName evidence="1">Uncharacterized protein</fullName>
    </submittedName>
</protein>
<dbReference type="EMBL" id="BAABRU010000007">
    <property type="protein sequence ID" value="GAA5528326.1"/>
    <property type="molecule type" value="Genomic_DNA"/>
</dbReference>
<reference evidence="1 2" key="1">
    <citation type="submission" date="2024-02" db="EMBL/GenBank/DDBJ databases">
        <title>Herpetosiphon gulosus NBRC 112829.</title>
        <authorList>
            <person name="Ichikawa N."/>
            <person name="Katano-Makiyama Y."/>
            <person name="Hidaka K."/>
        </authorList>
    </citation>
    <scope>NUCLEOTIDE SEQUENCE [LARGE SCALE GENOMIC DNA]</scope>
    <source>
        <strain evidence="1 2">NBRC 112829</strain>
    </source>
</reference>
<dbReference type="Proteomes" id="UP001428290">
    <property type="component" value="Unassembled WGS sequence"/>
</dbReference>
<keyword evidence="2" id="KW-1185">Reference proteome</keyword>
<comment type="caution">
    <text evidence="1">The sequence shown here is derived from an EMBL/GenBank/DDBJ whole genome shotgun (WGS) entry which is preliminary data.</text>
</comment>